<dbReference type="Gene3D" id="3.20.20.330">
    <property type="entry name" value="Homocysteine-binding-like domain"/>
    <property type="match status" value="1"/>
</dbReference>
<evidence type="ECO:0000313" key="4">
    <source>
        <dbReference type="EMBL" id="KKN54220.1"/>
    </source>
</evidence>
<dbReference type="InterPro" id="IPR017226">
    <property type="entry name" value="BHMT-like"/>
</dbReference>
<dbReference type="GO" id="GO:0032259">
    <property type="term" value="P:methylation"/>
    <property type="evidence" value="ECO:0007669"/>
    <property type="project" value="UniProtKB-KW"/>
</dbReference>
<dbReference type="GO" id="GO:0008168">
    <property type="term" value="F:methyltransferase activity"/>
    <property type="evidence" value="ECO:0007669"/>
    <property type="project" value="UniProtKB-KW"/>
</dbReference>
<dbReference type="InterPro" id="IPR036589">
    <property type="entry name" value="HCY_dom_sf"/>
</dbReference>
<dbReference type="Pfam" id="PF02574">
    <property type="entry name" value="S-methyl_trans"/>
    <property type="match status" value="1"/>
</dbReference>
<keyword evidence="2" id="KW-0808">Transferase</keyword>
<accession>A0A0F9RCF1</accession>
<sequence length="292" mass="32380">MSFQDWLSDDTKVILFDGGMGTELIKRGLTTGKIPDMLNIEQSEIISEIHKSYYDAGSNMCQTNTFGSTPLNLKRYGLDNQIEEIINKALENIKRVCPPGKLIVGDIGPTGEFRSPVGNATSKEWHANFATQAKLLEKGVDLFHIETVSDIEEITLAIQAVREVSKKPIIASITYKKTKKGFFTIMGDSLEKCVETLENEKIDVIGANCTLGSKDMVLLLKEAVKITNKPFSVKPNAGQPRFEGMTTYYDQPIEEFVDDIREMLKLGAKIVGGCCGTSPETIRSIRKIIDSF</sequence>
<dbReference type="AlphaFoldDB" id="A0A0F9RCF1"/>
<organism evidence="4">
    <name type="scientific">marine sediment metagenome</name>
    <dbReference type="NCBI Taxonomy" id="412755"/>
    <lineage>
        <taxon>unclassified sequences</taxon>
        <taxon>metagenomes</taxon>
        <taxon>ecological metagenomes</taxon>
    </lineage>
</organism>
<dbReference type="PANTHER" id="PTHR11103">
    <property type="entry name" value="SLR1189 PROTEIN"/>
    <property type="match status" value="1"/>
</dbReference>
<dbReference type="EMBL" id="LAZR01000938">
    <property type="protein sequence ID" value="KKN54220.1"/>
    <property type="molecule type" value="Genomic_DNA"/>
</dbReference>
<dbReference type="PANTHER" id="PTHR11103:SF18">
    <property type="entry name" value="SLR1189 PROTEIN"/>
    <property type="match status" value="1"/>
</dbReference>
<dbReference type="PIRSF" id="PIRSF037505">
    <property type="entry name" value="Betaine_HMT"/>
    <property type="match status" value="1"/>
</dbReference>
<dbReference type="InterPro" id="IPR003726">
    <property type="entry name" value="HCY_dom"/>
</dbReference>
<dbReference type="SUPFAM" id="SSF82282">
    <property type="entry name" value="Homocysteine S-methyltransferase"/>
    <property type="match status" value="1"/>
</dbReference>
<gene>
    <name evidence="4" type="ORF">LCGC14_0594710</name>
</gene>
<dbReference type="GO" id="GO:0008270">
    <property type="term" value="F:zinc ion binding"/>
    <property type="evidence" value="ECO:0007669"/>
    <property type="project" value="InterPro"/>
</dbReference>
<evidence type="ECO:0000256" key="1">
    <source>
        <dbReference type="ARBA" id="ARBA00022603"/>
    </source>
</evidence>
<proteinExistence type="predicted"/>
<keyword evidence="1" id="KW-0489">Methyltransferase</keyword>
<reference evidence="4" key="1">
    <citation type="journal article" date="2015" name="Nature">
        <title>Complex archaea that bridge the gap between prokaryotes and eukaryotes.</title>
        <authorList>
            <person name="Spang A."/>
            <person name="Saw J.H."/>
            <person name="Jorgensen S.L."/>
            <person name="Zaremba-Niedzwiedzka K."/>
            <person name="Martijn J."/>
            <person name="Lind A.E."/>
            <person name="van Eijk R."/>
            <person name="Schleper C."/>
            <person name="Guy L."/>
            <person name="Ettema T.J."/>
        </authorList>
    </citation>
    <scope>NUCLEOTIDE SEQUENCE</scope>
</reference>
<protein>
    <recommendedName>
        <fullName evidence="3">Hcy-binding domain-containing protein</fullName>
    </recommendedName>
</protein>
<dbReference type="GO" id="GO:0009086">
    <property type="term" value="P:methionine biosynthetic process"/>
    <property type="evidence" value="ECO:0007669"/>
    <property type="project" value="InterPro"/>
</dbReference>
<feature type="domain" description="Hcy-binding" evidence="3">
    <location>
        <begin position="2"/>
        <end position="289"/>
    </location>
</feature>
<evidence type="ECO:0000259" key="3">
    <source>
        <dbReference type="PROSITE" id="PS50970"/>
    </source>
</evidence>
<comment type="caution">
    <text evidence="4">The sequence shown here is derived from an EMBL/GenBank/DDBJ whole genome shotgun (WGS) entry which is preliminary data.</text>
</comment>
<dbReference type="PROSITE" id="PS50970">
    <property type="entry name" value="HCY"/>
    <property type="match status" value="1"/>
</dbReference>
<name>A0A0F9RCF1_9ZZZZ</name>
<evidence type="ECO:0000256" key="2">
    <source>
        <dbReference type="ARBA" id="ARBA00022679"/>
    </source>
</evidence>